<evidence type="ECO:0000313" key="6">
    <source>
        <dbReference type="Proteomes" id="UP000217790"/>
    </source>
</evidence>
<evidence type="ECO:0000256" key="2">
    <source>
        <dbReference type="ARBA" id="ARBA00006727"/>
    </source>
</evidence>
<accession>A0A2H3DEA8</accession>
<dbReference type="SUPFAM" id="SSF103473">
    <property type="entry name" value="MFS general substrate transporter"/>
    <property type="match status" value="1"/>
</dbReference>
<feature type="domain" description="Major facilitator superfamily (MFS) profile" evidence="4">
    <location>
        <begin position="332"/>
        <end position="524"/>
    </location>
</feature>
<dbReference type="Gene3D" id="1.20.1250.20">
    <property type="entry name" value="MFS general substrate transporter like domains"/>
    <property type="match status" value="2"/>
</dbReference>
<dbReference type="GO" id="GO:0016020">
    <property type="term" value="C:membrane"/>
    <property type="evidence" value="ECO:0007669"/>
    <property type="project" value="UniProtKB-SubCell"/>
</dbReference>
<evidence type="ECO:0000256" key="1">
    <source>
        <dbReference type="ARBA" id="ARBA00004141"/>
    </source>
</evidence>
<dbReference type="PROSITE" id="PS50850">
    <property type="entry name" value="MFS"/>
    <property type="match status" value="1"/>
</dbReference>
<feature type="transmembrane region" description="Helical" evidence="3">
    <location>
        <begin position="331"/>
        <end position="353"/>
    </location>
</feature>
<dbReference type="InterPro" id="IPR020846">
    <property type="entry name" value="MFS_dom"/>
</dbReference>
<keyword evidence="3" id="KW-0812">Transmembrane</keyword>
<protein>
    <submittedName>
        <fullName evidence="5">MFS general substrate transporter</fullName>
    </submittedName>
</protein>
<comment type="similarity">
    <text evidence="2">Belongs to the major facilitator superfamily. Monocarboxylate porter (TC 2.A.1.13) family.</text>
</comment>
<feature type="transmembrane region" description="Helical" evidence="3">
    <location>
        <begin position="194"/>
        <end position="215"/>
    </location>
</feature>
<feature type="transmembrane region" description="Helical" evidence="3">
    <location>
        <begin position="288"/>
        <end position="310"/>
    </location>
</feature>
<feature type="transmembrane region" description="Helical" evidence="3">
    <location>
        <begin position="426"/>
        <end position="448"/>
    </location>
</feature>
<dbReference type="GO" id="GO:0022857">
    <property type="term" value="F:transmembrane transporter activity"/>
    <property type="evidence" value="ECO:0007669"/>
    <property type="project" value="InterPro"/>
</dbReference>
<dbReference type="OMA" id="PIFYVQV"/>
<feature type="transmembrane region" description="Helical" evidence="3">
    <location>
        <begin position="365"/>
        <end position="384"/>
    </location>
</feature>
<dbReference type="OrthoDB" id="6499973at2759"/>
<keyword evidence="3" id="KW-1133">Transmembrane helix</keyword>
<reference evidence="6" key="1">
    <citation type="journal article" date="2017" name="Nat. Ecol. Evol.">
        <title>Genome expansion and lineage-specific genetic innovations in the forest pathogenic fungi Armillaria.</title>
        <authorList>
            <person name="Sipos G."/>
            <person name="Prasanna A.N."/>
            <person name="Walter M.C."/>
            <person name="O'Connor E."/>
            <person name="Balint B."/>
            <person name="Krizsan K."/>
            <person name="Kiss B."/>
            <person name="Hess J."/>
            <person name="Varga T."/>
            <person name="Slot J."/>
            <person name="Riley R."/>
            <person name="Boka B."/>
            <person name="Rigling D."/>
            <person name="Barry K."/>
            <person name="Lee J."/>
            <person name="Mihaltcheva S."/>
            <person name="LaButti K."/>
            <person name="Lipzen A."/>
            <person name="Waldron R."/>
            <person name="Moloney N.M."/>
            <person name="Sperisen C."/>
            <person name="Kredics L."/>
            <person name="Vagvoelgyi C."/>
            <person name="Patrignani A."/>
            <person name="Fitzpatrick D."/>
            <person name="Nagy I."/>
            <person name="Doyle S."/>
            <person name="Anderson J.B."/>
            <person name="Grigoriev I.V."/>
            <person name="Gueldener U."/>
            <person name="Muensterkoetter M."/>
            <person name="Nagy L.G."/>
        </authorList>
    </citation>
    <scope>NUCLEOTIDE SEQUENCE [LARGE SCALE GENOMIC DNA]</scope>
    <source>
        <strain evidence="6">Ar21-2</strain>
    </source>
</reference>
<dbReference type="InterPro" id="IPR050327">
    <property type="entry name" value="Proton-linked_MCT"/>
</dbReference>
<feature type="transmembrane region" description="Helical" evidence="3">
    <location>
        <begin position="256"/>
        <end position="276"/>
    </location>
</feature>
<evidence type="ECO:0000313" key="5">
    <source>
        <dbReference type="EMBL" id="PBK86593.1"/>
    </source>
</evidence>
<dbReference type="InParanoid" id="A0A2H3DEA8"/>
<dbReference type="InterPro" id="IPR011701">
    <property type="entry name" value="MFS"/>
</dbReference>
<keyword evidence="3" id="KW-0472">Membrane</keyword>
<evidence type="ECO:0000256" key="3">
    <source>
        <dbReference type="SAM" id="Phobius"/>
    </source>
</evidence>
<feature type="transmembrane region" description="Helical" evidence="3">
    <location>
        <begin position="396"/>
        <end position="414"/>
    </location>
</feature>
<dbReference type="Pfam" id="PF07690">
    <property type="entry name" value="MFS_1"/>
    <property type="match status" value="1"/>
</dbReference>
<dbReference type="PANTHER" id="PTHR11360">
    <property type="entry name" value="MONOCARBOXYLATE TRANSPORTER"/>
    <property type="match status" value="1"/>
</dbReference>
<keyword evidence="6" id="KW-1185">Reference proteome</keyword>
<organism evidence="5 6">
    <name type="scientific">Armillaria gallica</name>
    <name type="common">Bulbous honey fungus</name>
    <name type="synonym">Armillaria bulbosa</name>
    <dbReference type="NCBI Taxonomy" id="47427"/>
    <lineage>
        <taxon>Eukaryota</taxon>
        <taxon>Fungi</taxon>
        <taxon>Dikarya</taxon>
        <taxon>Basidiomycota</taxon>
        <taxon>Agaricomycotina</taxon>
        <taxon>Agaricomycetes</taxon>
        <taxon>Agaricomycetidae</taxon>
        <taxon>Agaricales</taxon>
        <taxon>Marasmiineae</taxon>
        <taxon>Physalacriaceae</taxon>
        <taxon>Armillaria</taxon>
    </lineage>
</organism>
<dbReference type="STRING" id="47427.A0A2H3DEA8"/>
<dbReference type="EMBL" id="KZ293683">
    <property type="protein sequence ID" value="PBK86593.1"/>
    <property type="molecule type" value="Genomic_DNA"/>
</dbReference>
<evidence type="ECO:0000259" key="4">
    <source>
        <dbReference type="PROSITE" id="PS50850"/>
    </source>
</evidence>
<dbReference type="Proteomes" id="UP000217790">
    <property type="component" value="Unassembled WGS sequence"/>
</dbReference>
<sequence length="524" mass="56849">MGIKRLGVFVGTDQFHSHRPSGSCSTTRVYLCIPLLALNHLCAMSFEPPRRQSYSSESNRPGDIELGRLSRAEDAESGSPPGTRAGSIISVKGDAEGSGLDLDAKNKGLPIEEPQSPPQFVEGTLQGWLTVCGASLVAMCTFGNIQSFGVYQAYYTQTLLAGSSPSKISWIGSVQLCLQFTVGIFSGKLFDQGYFHSLMISGALLFLFSSFMLSLAKPHEFYQFLLAQGFGMGMGMGCMFLPALSIMSHYFRRRRAVAMGIVVASGSVGGVIYPIILNKVFPREGLGFPWAVRFIAFINIAFLVVANLIMKPRWPTRKRAPVDMSQIIHDPPYWVTIIGLFLGFWGIFIPYFYLQLFSETHGVDASFLTWTLPILNAGAAVGRFMPNFLADKYGPLNVIIPSGIISSGMLWALLGVRSVAGVTLFGLVYGFVSGAFLTLASPAVAAFTRSPTLDDIGLRIGISCFFIGLALLTGNPIAGAILSSPEYIWWRPLTFACVVIMAGTLCLVIARQALVRRKGGVQFV</sequence>
<dbReference type="InterPro" id="IPR036259">
    <property type="entry name" value="MFS_trans_sf"/>
</dbReference>
<name>A0A2H3DEA8_ARMGA</name>
<feature type="transmembrane region" description="Helical" evidence="3">
    <location>
        <begin position="221"/>
        <end position="244"/>
    </location>
</feature>
<comment type="subcellular location">
    <subcellularLocation>
        <location evidence="1">Membrane</location>
        <topology evidence="1">Multi-pass membrane protein</topology>
    </subcellularLocation>
</comment>
<feature type="transmembrane region" description="Helical" evidence="3">
    <location>
        <begin position="488"/>
        <end position="510"/>
    </location>
</feature>
<dbReference type="AlphaFoldDB" id="A0A2H3DEA8"/>
<feature type="transmembrane region" description="Helical" evidence="3">
    <location>
        <begin position="460"/>
        <end position="482"/>
    </location>
</feature>
<proteinExistence type="inferred from homology"/>
<gene>
    <name evidence="5" type="ORF">ARMGADRAFT_972788</name>
</gene>
<dbReference type="PANTHER" id="PTHR11360:SF234">
    <property type="entry name" value="MFS-TYPE TRANSPORTER DBAD-RELATED"/>
    <property type="match status" value="1"/>
</dbReference>